<dbReference type="OrthoDB" id="5732at2759"/>
<gene>
    <name evidence="4" type="ORF">SEMRO_1421_G271230.1</name>
</gene>
<evidence type="ECO:0000259" key="3">
    <source>
        <dbReference type="Pfam" id="PF03364"/>
    </source>
</evidence>
<feature type="region of interest" description="Disordered" evidence="1">
    <location>
        <begin position="376"/>
        <end position="395"/>
    </location>
</feature>
<sequence length="395" mass="43138">MKQGIVVLVALCAQILCSDGFSTPVTMPSKLIIPTATRSAGSKQARSPTALHVWWFGGTESGETTLDGDSCELVAVRIDRTSSNSRKIAGSISIEAPLRDVWAVLSDYNRLATHVPNLVESRIVSTQSKGKAGDGSFRCKLYQKGAQKIVGFEFGASVTMAMTERIVASAETQEERVIGFECVDSFFFSEFDGEWRATEQIGENGELETSLSYTVDVRPKGPVPVAALEWRIREDVPTNLRAVKKASMGLGPLGVLDSFSKKSLAPASGSKAPEKAQSSRSVVTLKTKPPPPRTETNAIRRAAVRYQTTAPNRRGLKKQTGQATKKTPEPVPAMARAARTVDSMRKRSTFKVTWDADETMAAYLREKVRCFDRITPASEESRRHRGDGAPWMPLP</sequence>
<comment type="caution">
    <text evidence="4">The sequence shown here is derived from an EMBL/GenBank/DDBJ whole genome shotgun (WGS) entry which is preliminary data.</text>
</comment>
<accession>A0A9N8EKL3</accession>
<dbReference type="InterPro" id="IPR023393">
    <property type="entry name" value="START-like_dom_sf"/>
</dbReference>
<dbReference type="Gene3D" id="3.30.530.20">
    <property type="match status" value="1"/>
</dbReference>
<evidence type="ECO:0000256" key="2">
    <source>
        <dbReference type="SAM" id="SignalP"/>
    </source>
</evidence>
<keyword evidence="2" id="KW-0732">Signal</keyword>
<name>A0A9N8EKL3_9STRA</name>
<proteinExistence type="predicted"/>
<dbReference type="EMBL" id="CAICTM010001419">
    <property type="protein sequence ID" value="CAB9523477.1"/>
    <property type="molecule type" value="Genomic_DNA"/>
</dbReference>
<protein>
    <submittedName>
        <fullName evidence="4">Polyketide cyclase / dehydrase and lipid transport</fullName>
    </submittedName>
</protein>
<feature type="region of interest" description="Disordered" evidence="1">
    <location>
        <begin position="264"/>
        <end position="333"/>
    </location>
</feature>
<reference evidence="4" key="1">
    <citation type="submission" date="2020-06" db="EMBL/GenBank/DDBJ databases">
        <authorList>
            <consortium name="Plant Systems Biology data submission"/>
        </authorList>
    </citation>
    <scope>NUCLEOTIDE SEQUENCE</scope>
    <source>
        <strain evidence="4">D6</strain>
    </source>
</reference>
<evidence type="ECO:0000313" key="5">
    <source>
        <dbReference type="Proteomes" id="UP001153069"/>
    </source>
</evidence>
<feature type="chain" id="PRO_5040277499" evidence="2">
    <location>
        <begin position="21"/>
        <end position="395"/>
    </location>
</feature>
<evidence type="ECO:0000313" key="4">
    <source>
        <dbReference type="EMBL" id="CAB9523477.1"/>
    </source>
</evidence>
<evidence type="ECO:0000256" key="1">
    <source>
        <dbReference type="SAM" id="MobiDB-lite"/>
    </source>
</evidence>
<dbReference type="AlphaFoldDB" id="A0A9N8EKL3"/>
<dbReference type="Pfam" id="PF03364">
    <property type="entry name" value="Polyketide_cyc"/>
    <property type="match status" value="1"/>
</dbReference>
<dbReference type="Proteomes" id="UP001153069">
    <property type="component" value="Unassembled WGS sequence"/>
</dbReference>
<feature type="domain" description="Coenzyme Q-binding protein COQ10 START" evidence="3">
    <location>
        <begin position="94"/>
        <end position="243"/>
    </location>
</feature>
<dbReference type="PANTHER" id="PTHR34060">
    <property type="entry name" value="POLYKETIDE CYCLASE / DEHYDRASE AND LIPID TRANSPORT PROTEIN"/>
    <property type="match status" value="1"/>
</dbReference>
<dbReference type="InterPro" id="IPR005031">
    <property type="entry name" value="COQ10_START"/>
</dbReference>
<feature type="signal peptide" evidence="2">
    <location>
        <begin position="1"/>
        <end position="20"/>
    </location>
</feature>
<organism evidence="4 5">
    <name type="scientific">Seminavis robusta</name>
    <dbReference type="NCBI Taxonomy" id="568900"/>
    <lineage>
        <taxon>Eukaryota</taxon>
        <taxon>Sar</taxon>
        <taxon>Stramenopiles</taxon>
        <taxon>Ochrophyta</taxon>
        <taxon>Bacillariophyta</taxon>
        <taxon>Bacillariophyceae</taxon>
        <taxon>Bacillariophycidae</taxon>
        <taxon>Naviculales</taxon>
        <taxon>Naviculaceae</taxon>
        <taxon>Seminavis</taxon>
    </lineage>
</organism>
<keyword evidence="5" id="KW-1185">Reference proteome</keyword>
<dbReference type="SUPFAM" id="SSF55961">
    <property type="entry name" value="Bet v1-like"/>
    <property type="match status" value="1"/>
</dbReference>
<dbReference type="PANTHER" id="PTHR34060:SF1">
    <property type="entry name" value="POLYKETIDE CYCLASE _ DEHYDRASE AND LIPID TRANSPORT PROTEIN"/>
    <property type="match status" value="1"/>
</dbReference>